<evidence type="ECO:0000313" key="2">
    <source>
        <dbReference type="EMBL" id="MCW3789070.1"/>
    </source>
</evidence>
<accession>A0AAE3M9H5</accession>
<evidence type="ECO:0008006" key="4">
    <source>
        <dbReference type="Google" id="ProtNLM"/>
    </source>
</evidence>
<dbReference type="AlphaFoldDB" id="A0AAE3M9H5"/>
<comment type="caution">
    <text evidence="2">The sequence shown here is derived from an EMBL/GenBank/DDBJ whole genome shotgun (WGS) entry which is preliminary data.</text>
</comment>
<dbReference type="Pfam" id="PF07676">
    <property type="entry name" value="PD40"/>
    <property type="match status" value="1"/>
</dbReference>
<proteinExistence type="predicted"/>
<evidence type="ECO:0000256" key="1">
    <source>
        <dbReference type="SAM" id="MobiDB-lite"/>
    </source>
</evidence>
<dbReference type="SUPFAM" id="SSF110997">
    <property type="entry name" value="Sporulation related repeat"/>
    <property type="match status" value="1"/>
</dbReference>
<evidence type="ECO:0000313" key="3">
    <source>
        <dbReference type="Proteomes" id="UP001209229"/>
    </source>
</evidence>
<keyword evidence="3" id="KW-1185">Reference proteome</keyword>
<dbReference type="InterPro" id="IPR011659">
    <property type="entry name" value="WD40"/>
</dbReference>
<reference evidence="2" key="1">
    <citation type="submission" date="2022-10" db="EMBL/GenBank/DDBJ databases">
        <authorList>
            <person name="Yu W.X."/>
        </authorList>
    </citation>
    <scope>NUCLEOTIDE SEQUENCE</scope>
    <source>
        <strain evidence="2">AAT</strain>
    </source>
</reference>
<gene>
    <name evidence="2" type="ORF">OM075_21570</name>
</gene>
<dbReference type="InterPro" id="IPR036680">
    <property type="entry name" value="SPOR-like_sf"/>
</dbReference>
<dbReference type="Gene3D" id="1.25.40.10">
    <property type="entry name" value="Tetratricopeptide repeat domain"/>
    <property type="match status" value="1"/>
</dbReference>
<feature type="region of interest" description="Disordered" evidence="1">
    <location>
        <begin position="378"/>
        <end position="397"/>
    </location>
</feature>
<feature type="compositionally biased region" description="Polar residues" evidence="1">
    <location>
        <begin position="388"/>
        <end position="397"/>
    </location>
</feature>
<dbReference type="GO" id="GO:0042834">
    <property type="term" value="F:peptidoglycan binding"/>
    <property type="evidence" value="ECO:0007669"/>
    <property type="project" value="InterPro"/>
</dbReference>
<name>A0AAE3M9H5_9BACT</name>
<protein>
    <recommendedName>
        <fullName evidence="4">SPOR domain-containing protein</fullName>
    </recommendedName>
</protein>
<dbReference type="EMBL" id="JAPDPJ010000080">
    <property type="protein sequence ID" value="MCW3789070.1"/>
    <property type="molecule type" value="Genomic_DNA"/>
</dbReference>
<dbReference type="RefSeq" id="WP_301192626.1">
    <property type="nucleotide sequence ID" value="NZ_JAPDPJ010000080.1"/>
</dbReference>
<dbReference type="InterPro" id="IPR011990">
    <property type="entry name" value="TPR-like_helical_dom_sf"/>
</dbReference>
<sequence>MAIYLGNWAYIYIFGKDLIFTKDMIKYYLGIIVLVVCFSTSNGQNGVDNVEYTPQLGLEYFKAGNYVEAEKVYDFLLGKYPKDGRYNFYMGICELKNRRDLSGAIKKLNYARIKGISKDVYYYLGRAHQLSYNFEEAISNYKTFIKNASSSDARVDKANTFIEECNNGRNISSKIYQLEVLNKSKVHKNSILSKYAPVKDVGKLLRNGDFFESGVDPDNVMFETERGDVVYFSMKTNAEDTMSIYKMVKLIDGWGKSERVGEPVNSVYNDAYPFLATDGLTFYFASNRPGGMGGYDIYKAYYDNESHSFLEPINLGVPFNSPDDDFLFVSDEFSKVAWFASNREIRGDSVIVYNIKWDGRQVRNMVEDENQIKESAKLSIAQDEDNGENSYRQQNTTTNVVDQRKKGAFSFEINDTLVYTQFEHFIDDEARALYKKGYQLDQERDSLSYLLKKNRAKFGVVKSEVERNEVVNEILRLEGLVYSLEDKVQENYMYARQKEINEISDRIAKGTYQSNQEVKPKNSEATNIEGIFIPEKYSMYTSEEFEKHYLKNAKMYESLFSANDIKVLRYADSLYVWANILNLESSQLLAKSTQQEEDNSLNLGKLIKRGDDASGEEEISTSAALIKESKELKILSTRIYHKALDKKYPVYWLKLKDISSKLDENKGKEIEELTYQGNAYFREAKKALSTLGGLNIEDFEKAGAMKRAGIESQENALKLYNELINEGYQPKESVSKPVKGVVQKSYSELQKGSDAIEAPKKVDAVPEKQKEVEQVAPVKPESTETVKEEYRIQIGVFRNAPNNESLSKIPEVSKIELTGRGLTKYFSGHYKTRQEAEDAIETVVESGFAGAFVVYFKDGELSSLPKE</sequence>
<dbReference type="Proteomes" id="UP001209229">
    <property type="component" value="Unassembled WGS sequence"/>
</dbReference>
<dbReference type="SUPFAM" id="SSF48452">
    <property type="entry name" value="TPR-like"/>
    <property type="match status" value="1"/>
</dbReference>
<organism evidence="2 3">
    <name type="scientific">Plebeiibacterium sediminum</name>
    <dbReference type="NCBI Taxonomy" id="2992112"/>
    <lineage>
        <taxon>Bacteria</taxon>
        <taxon>Pseudomonadati</taxon>
        <taxon>Bacteroidota</taxon>
        <taxon>Bacteroidia</taxon>
        <taxon>Marinilabiliales</taxon>
        <taxon>Marinilabiliaceae</taxon>
        <taxon>Plebeiibacterium</taxon>
    </lineage>
</organism>